<gene>
    <name evidence="3" type="ORF">AB0C36_21200</name>
</gene>
<comment type="caution">
    <text evidence="3">The sequence shown here is derived from an EMBL/GenBank/DDBJ whole genome shotgun (WGS) entry which is preliminary data.</text>
</comment>
<evidence type="ECO:0000313" key="3">
    <source>
        <dbReference type="EMBL" id="MEU8136019.1"/>
    </source>
</evidence>
<evidence type="ECO:0000256" key="1">
    <source>
        <dbReference type="SAM" id="MobiDB-lite"/>
    </source>
</evidence>
<feature type="transmembrane region" description="Helical" evidence="2">
    <location>
        <begin position="193"/>
        <end position="214"/>
    </location>
</feature>
<evidence type="ECO:0000313" key="4">
    <source>
        <dbReference type="Proteomes" id="UP001551482"/>
    </source>
</evidence>
<evidence type="ECO:0000256" key="2">
    <source>
        <dbReference type="SAM" id="Phobius"/>
    </source>
</evidence>
<keyword evidence="2" id="KW-0472">Membrane</keyword>
<keyword evidence="4" id="KW-1185">Reference proteome</keyword>
<feature type="transmembrane region" description="Helical" evidence="2">
    <location>
        <begin position="101"/>
        <end position="119"/>
    </location>
</feature>
<keyword evidence="2" id="KW-0812">Transmembrane</keyword>
<feature type="transmembrane region" description="Helical" evidence="2">
    <location>
        <begin position="234"/>
        <end position="254"/>
    </location>
</feature>
<feature type="transmembrane region" description="Helical" evidence="2">
    <location>
        <begin position="261"/>
        <end position="279"/>
    </location>
</feature>
<dbReference type="Proteomes" id="UP001551482">
    <property type="component" value="Unassembled WGS sequence"/>
</dbReference>
<organism evidence="3 4">
    <name type="scientific">Streptodolium elevatio</name>
    <dbReference type="NCBI Taxonomy" id="3157996"/>
    <lineage>
        <taxon>Bacteria</taxon>
        <taxon>Bacillati</taxon>
        <taxon>Actinomycetota</taxon>
        <taxon>Actinomycetes</taxon>
        <taxon>Kitasatosporales</taxon>
        <taxon>Streptomycetaceae</taxon>
        <taxon>Streptodolium</taxon>
    </lineage>
</organism>
<sequence length="344" mass="35847">MTGTASRPAASEGAGPALRKVPRSEARSEAGAGARSDARPETCSDARSGDGREPGPAPGPAPGPKSRTTYRSAPRPEPRARFRDLAAAEWIKLWSLRSTPWVLLVTAAAVLALNANAAYADYANWPHYDAEARRFVVEVTALRDAFSTNAAMLLVLACGTVGALAVVSEYATGMVRTVYAAVPARQSVIAAKAAVLAALMTVFGAVVAAASLGVTRAILGSRGAGVPVTDPATLRALAASALLAPVSALVGMCLGVVVRHAATTVVATILLLIVLPSFLDDRRPWTAALKHAAPTSAWERLVGPDSMARLAEYPMTVAESWIVLATWPAMAVLIAMPVVRRRDL</sequence>
<accession>A0ABV3DJT9</accession>
<reference evidence="3 4" key="1">
    <citation type="submission" date="2024-06" db="EMBL/GenBank/DDBJ databases">
        <title>The Natural Products Discovery Center: Release of the First 8490 Sequenced Strains for Exploring Actinobacteria Biosynthetic Diversity.</title>
        <authorList>
            <person name="Kalkreuter E."/>
            <person name="Kautsar S.A."/>
            <person name="Yang D."/>
            <person name="Bader C.D."/>
            <person name="Teijaro C.N."/>
            <person name="Fluegel L."/>
            <person name="Davis C.M."/>
            <person name="Simpson J.R."/>
            <person name="Lauterbach L."/>
            <person name="Steele A.D."/>
            <person name="Gui C."/>
            <person name="Meng S."/>
            <person name="Li G."/>
            <person name="Viehrig K."/>
            <person name="Ye F."/>
            <person name="Su P."/>
            <person name="Kiefer A.F."/>
            <person name="Nichols A."/>
            <person name="Cepeda A.J."/>
            <person name="Yan W."/>
            <person name="Fan B."/>
            <person name="Jiang Y."/>
            <person name="Adhikari A."/>
            <person name="Zheng C.-J."/>
            <person name="Schuster L."/>
            <person name="Cowan T.M."/>
            <person name="Smanski M.J."/>
            <person name="Chevrette M.G."/>
            <person name="De Carvalho L.P.S."/>
            <person name="Shen B."/>
        </authorList>
    </citation>
    <scope>NUCLEOTIDE SEQUENCE [LARGE SCALE GENOMIC DNA]</scope>
    <source>
        <strain evidence="3 4">NPDC048946</strain>
    </source>
</reference>
<feature type="compositionally biased region" description="Basic and acidic residues" evidence="1">
    <location>
        <begin position="36"/>
        <end position="53"/>
    </location>
</feature>
<keyword evidence="2" id="KW-1133">Transmembrane helix</keyword>
<name>A0ABV3DJT9_9ACTN</name>
<dbReference type="RefSeq" id="WP_358356225.1">
    <property type="nucleotide sequence ID" value="NZ_JBEZFP010000055.1"/>
</dbReference>
<protein>
    <submittedName>
        <fullName evidence="3">ABC transporter permease</fullName>
    </submittedName>
</protein>
<dbReference type="EMBL" id="JBEZFP010000055">
    <property type="protein sequence ID" value="MEU8136019.1"/>
    <property type="molecule type" value="Genomic_DNA"/>
</dbReference>
<feature type="region of interest" description="Disordered" evidence="1">
    <location>
        <begin position="1"/>
        <end position="77"/>
    </location>
</feature>
<feature type="transmembrane region" description="Helical" evidence="2">
    <location>
        <begin position="320"/>
        <end position="339"/>
    </location>
</feature>
<feature type="transmembrane region" description="Helical" evidence="2">
    <location>
        <begin position="150"/>
        <end position="172"/>
    </location>
</feature>
<proteinExistence type="predicted"/>